<feature type="transmembrane region" description="Helical" evidence="9">
    <location>
        <begin position="183"/>
        <end position="204"/>
    </location>
</feature>
<dbReference type="EMBL" id="BSNM01000015">
    <property type="protein sequence ID" value="GLQ32422.1"/>
    <property type="molecule type" value="Genomic_DNA"/>
</dbReference>
<dbReference type="PROSITE" id="PS50192">
    <property type="entry name" value="T_SNARE"/>
    <property type="match status" value="1"/>
</dbReference>
<evidence type="ECO:0000256" key="6">
    <source>
        <dbReference type="ARBA" id="ARBA00023224"/>
    </source>
</evidence>
<dbReference type="GO" id="GO:0005886">
    <property type="term" value="C:plasma membrane"/>
    <property type="evidence" value="ECO:0007669"/>
    <property type="project" value="UniProtKB-SubCell"/>
</dbReference>
<dbReference type="Pfam" id="PF00015">
    <property type="entry name" value="MCPsignal"/>
    <property type="match status" value="1"/>
</dbReference>
<dbReference type="PANTHER" id="PTHR32089">
    <property type="entry name" value="METHYL-ACCEPTING CHEMOTAXIS PROTEIN MCPB"/>
    <property type="match status" value="1"/>
</dbReference>
<evidence type="ECO:0000259" key="12">
    <source>
        <dbReference type="PROSITE" id="PS50885"/>
    </source>
</evidence>
<evidence type="ECO:0000256" key="2">
    <source>
        <dbReference type="ARBA" id="ARBA00022519"/>
    </source>
</evidence>
<dbReference type="InterPro" id="IPR000727">
    <property type="entry name" value="T_SNARE_dom"/>
</dbReference>
<comment type="subcellular location">
    <subcellularLocation>
        <location evidence="1">Cell inner membrane</location>
        <topology evidence="1">Multi-pass membrane protein</topology>
    </subcellularLocation>
</comment>
<evidence type="ECO:0000256" key="9">
    <source>
        <dbReference type="SAM" id="Phobius"/>
    </source>
</evidence>
<proteinExistence type="inferred from homology"/>
<dbReference type="RefSeq" id="WP_284382392.1">
    <property type="nucleotide sequence ID" value="NZ_BSNM01000015.1"/>
</dbReference>
<dbReference type="FunFam" id="1.10.287.950:FF:000001">
    <property type="entry name" value="Methyl-accepting chemotaxis sensory transducer"/>
    <property type="match status" value="1"/>
</dbReference>
<protein>
    <recommendedName>
        <fullName evidence="15">Methyl-accepting chemotaxis protein</fullName>
    </recommendedName>
</protein>
<dbReference type="PROSITE" id="PS50885">
    <property type="entry name" value="HAMP"/>
    <property type="match status" value="1"/>
</dbReference>
<dbReference type="InterPro" id="IPR004089">
    <property type="entry name" value="MCPsignal_dom"/>
</dbReference>
<evidence type="ECO:0000313" key="14">
    <source>
        <dbReference type="Proteomes" id="UP001161389"/>
    </source>
</evidence>
<keyword evidence="4 9" id="KW-1133">Transmembrane helix</keyword>
<evidence type="ECO:0000256" key="5">
    <source>
        <dbReference type="ARBA" id="ARBA00023136"/>
    </source>
</evidence>
<accession>A0AA37SAQ2</accession>
<keyword evidence="2" id="KW-0997">Cell inner membrane</keyword>
<comment type="caution">
    <text evidence="13">The sequence shown here is derived from an EMBL/GenBank/DDBJ whole genome shotgun (WGS) entry which is preliminary data.</text>
</comment>
<sequence length="537" mass="58075">MQWFYKLSVKIKIYLIAFAAIVGFVVYFVANYMMASSQGVLVGQIQEKSFPLLQIAERSKVRLERIQEMLASAVSAGETDILDNANQQKQQLLDDLKEAQKLDPEGLANQISATFSQYYKTAHSISASMIDGSADFSALSSQTENMTTLLQKTSELLDQFRDSNNDAFISMVDEAKALSDKMLLAGVTIGVITFFFILVISMFISRSLCNSINEVVSSLKDIAQENGDLTVQLSTRSEDEIGHLVHWFNLFVAKLRGVIGQVVNAAGPLNELSGQLNSLMEHVNQSIESQRQSAESSKNAVDMMQESMNSIVHDTGAGVECAQDANSEAKQGQQVVGQTVDAIRTLATGVAEASEVIRKLEADTDQVRNVLGVIKGIADQTNLLALNAAIEAARAGEQGRGFAVVADEVRSLASKTQESTEEINVTINNLISASKEAVSVMEKGTEQAQVSVSNSEQAGQSLEKISEAVQSINEMNHRISDAVSSQQKLSADIVHSVGNILVQTEETADKSSSLGSLASELNEVSGEMAKITQQFKI</sequence>
<feature type="domain" description="HAMP" evidence="12">
    <location>
        <begin position="206"/>
        <end position="260"/>
    </location>
</feature>
<dbReference type="SMART" id="SM00283">
    <property type="entry name" value="MA"/>
    <property type="match status" value="1"/>
</dbReference>
<organism evidence="13 14">
    <name type="scientific">Litoribrevibacter albus</name>
    <dbReference type="NCBI Taxonomy" id="1473156"/>
    <lineage>
        <taxon>Bacteria</taxon>
        <taxon>Pseudomonadati</taxon>
        <taxon>Pseudomonadota</taxon>
        <taxon>Gammaproteobacteria</taxon>
        <taxon>Oceanospirillales</taxon>
        <taxon>Oceanospirillaceae</taxon>
        <taxon>Litoribrevibacter</taxon>
    </lineage>
</organism>
<dbReference type="Pfam" id="PF00672">
    <property type="entry name" value="HAMP"/>
    <property type="match status" value="1"/>
</dbReference>
<evidence type="ECO:0000259" key="11">
    <source>
        <dbReference type="PROSITE" id="PS50192"/>
    </source>
</evidence>
<keyword evidence="14" id="KW-1185">Reference proteome</keyword>
<evidence type="ECO:0000256" key="1">
    <source>
        <dbReference type="ARBA" id="ARBA00004429"/>
    </source>
</evidence>
<dbReference type="AlphaFoldDB" id="A0AA37SAQ2"/>
<dbReference type="PROSITE" id="PS50111">
    <property type="entry name" value="CHEMOTAXIS_TRANSDUC_2"/>
    <property type="match status" value="1"/>
</dbReference>
<keyword evidence="2" id="KW-1003">Cell membrane</keyword>
<evidence type="ECO:0000259" key="10">
    <source>
        <dbReference type="PROSITE" id="PS50111"/>
    </source>
</evidence>
<keyword evidence="3 9" id="KW-0812">Transmembrane</keyword>
<dbReference type="InterPro" id="IPR003660">
    <property type="entry name" value="HAMP_dom"/>
</dbReference>
<dbReference type="SUPFAM" id="SSF58104">
    <property type="entry name" value="Methyl-accepting chemotaxis protein (MCP) signaling domain"/>
    <property type="match status" value="1"/>
</dbReference>
<feature type="domain" description="Methyl-accepting transducer" evidence="10">
    <location>
        <begin position="265"/>
        <end position="501"/>
    </location>
</feature>
<dbReference type="GO" id="GO:0006935">
    <property type="term" value="P:chemotaxis"/>
    <property type="evidence" value="ECO:0007669"/>
    <property type="project" value="UniProtKB-ARBA"/>
</dbReference>
<keyword evidence="6 8" id="KW-0807">Transducer</keyword>
<feature type="domain" description="T-SNARE coiled-coil homology" evidence="11">
    <location>
        <begin position="452"/>
        <end position="514"/>
    </location>
</feature>
<reference evidence="13" key="1">
    <citation type="journal article" date="2014" name="Int. J. Syst. Evol. Microbiol.">
        <title>Complete genome sequence of Corynebacterium casei LMG S-19264T (=DSM 44701T), isolated from a smear-ripened cheese.</title>
        <authorList>
            <consortium name="US DOE Joint Genome Institute (JGI-PGF)"/>
            <person name="Walter F."/>
            <person name="Albersmeier A."/>
            <person name="Kalinowski J."/>
            <person name="Ruckert C."/>
        </authorList>
    </citation>
    <scope>NUCLEOTIDE SEQUENCE</scope>
    <source>
        <strain evidence="13">NBRC 110071</strain>
    </source>
</reference>
<gene>
    <name evidence="13" type="ORF">GCM10007876_29010</name>
</gene>
<dbReference type="PANTHER" id="PTHR32089:SF119">
    <property type="entry name" value="METHYL-ACCEPTING CHEMOTAXIS PROTEIN CTPL"/>
    <property type="match status" value="1"/>
</dbReference>
<dbReference type="CDD" id="cd11386">
    <property type="entry name" value="MCP_signal"/>
    <property type="match status" value="1"/>
</dbReference>
<evidence type="ECO:0000256" key="8">
    <source>
        <dbReference type="PROSITE-ProRule" id="PRU00284"/>
    </source>
</evidence>
<dbReference type="GO" id="GO:0007165">
    <property type="term" value="P:signal transduction"/>
    <property type="evidence" value="ECO:0007669"/>
    <property type="project" value="UniProtKB-KW"/>
</dbReference>
<comment type="similarity">
    <text evidence="7">Belongs to the methyl-accepting chemotaxis (MCP) protein family.</text>
</comment>
<name>A0AA37SAQ2_9GAMM</name>
<evidence type="ECO:0008006" key="15">
    <source>
        <dbReference type="Google" id="ProtNLM"/>
    </source>
</evidence>
<reference evidence="13" key="2">
    <citation type="submission" date="2023-01" db="EMBL/GenBank/DDBJ databases">
        <title>Draft genome sequence of Litoribrevibacter albus strain NBRC 110071.</title>
        <authorList>
            <person name="Sun Q."/>
            <person name="Mori K."/>
        </authorList>
    </citation>
    <scope>NUCLEOTIDE SEQUENCE</scope>
    <source>
        <strain evidence="13">NBRC 110071</strain>
    </source>
</reference>
<dbReference type="Proteomes" id="UP001161389">
    <property type="component" value="Unassembled WGS sequence"/>
</dbReference>
<dbReference type="SMART" id="SM00304">
    <property type="entry name" value="HAMP"/>
    <property type="match status" value="1"/>
</dbReference>
<evidence type="ECO:0000256" key="3">
    <source>
        <dbReference type="ARBA" id="ARBA00022692"/>
    </source>
</evidence>
<evidence type="ECO:0000256" key="4">
    <source>
        <dbReference type="ARBA" id="ARBA00022989"/>
    </source>
</evidence>
<feature type="transmembrane region" description="Helical" evidence="9">
    <location>
        <begin position="12"/>
        <end position="30"/>
    </location>
</feature>
<dbReference type="CDD" id="cd06225">
    <property type="entry name" value="HAMP"/>
    <property type="match status" value="1"/>
</dbReference>
<evidence type="ECO:0000313" key="13">
    <source>
        <dbReference type="EMBL" id="GLQ32422.1"/>
    </source>
</evidence>
<keyword evidence="5 9" id="KW-0472">Membrane</keyword>
<dbReference type="Gene3D" id="1.10.287.950">
    <property type="entry name" value="Methyl-accepting chemotaxis protein"/>
    <property type="match status" value="1"/>
</dbReference>
<evidence type="ECO:0000256" key="7">
    <source>
        <dbReference type="ARBA" id="ARBA00029447"/>
    </source>
</evidence>